<reference evidence="2 3" key="1">
    <citation type="submission" date="2007-01" db="EMBL/GenBank/DDBJ databases">
        <authorList>
            <person name="Haygood M."/>
            <person name="Podell S."/>
            <person name="Anderson C."/>
            <person name="Hopkinson B."/>
            <person name="Roe K."/>
            <person name="Barbeau K."/>
            <person name="Gaasterland T."/>
            <person name="Ferriera S."/>
            <person name="Johnson J."/>
            <person name="Kravitz S."/>
            <person name="Beeson K."/>
            <person name="Sutton G."/>
            <person name="Rogers Y.-H."/>
            <person name="Friedman R."/>
            <person name="Frazier M."/>
            <person name="Venter J.C."/>
        </authorList>
    </citation>
    <scope>NUCLEOTIDE SEQUENCE [LARGE SCALE GENOMIC DNA]</scope>
    <source>
        <strain evidence="2 3">ATCC 23134</strain>
    </source>
</reference>
<feature type="compositionally biased region" description="Polar residues" evidence="1">
    <location>
        <begin position="21"/>
        <end position="30"/>
    </location>
</feature>
<dbReference type="AlphaFoldDB" id="A1ZIG3"/>
<protein>
    <submittedName>
        <fullName evidence="2">Uncharacterized protein</fullName>
    </submittedName>
</protein>
<gene>
    <name evidence="2" type="ORF">M23134_05704</name>
</gene>
<name>A1ZIG3_MICM2</name>
<dbReference type="Proteomes" id="UP000004095">
    <property type="component" value="Unassembled WGS sequence"/>
</dbReference>
<keyword evidence="3" id="KW-1185">Reference proteome</keyword>
<proteinExistence type="predicted"/>
<dbReference type="EMBL" id="AAWS01000009">
    <property type="protein sequence ID" value="EAY29831.1"/>
    <property type="molecule type" value="Genomic_DNA"/>
</dbReference>
<sequence>MVIQVANTAKISTDSLRKQHLTPSNLNPPKNSYPKPPGHC</sequence>
<comment type="caution">
    <text evidence="2">The sequence shown here is derived from an EMBL/GenBank/DDBJ whole genome shotgun (WGS) entry which is preliminary data.</text>
</comment>
<evidence type="ECO:0000256" key="1">
    <source>
        <dbReference type="SAM" id="MobiDB-lite"/>
    </source>
</evidence>
<feature type="region of interest" description="Disordered" evidence="1">
    <location>
        <begin position="14"/>
        <end position="40"/>
    </location>
</feature>
<evidence type="ECO:0000313" key="3">
    <source>
        <dbReference type="Proteomes" id="UP000004095"/>
    </source>
</evidence>
<organism evidence="2 3">
    <name type="scientific">Microscilla marina ATCC 23134</name>
    <dbReference type="NCBI Taxonomy" id="313606"/>
    <lineage>
        <taxon>Bacteria</taxon>
        <taxon>Pseudomonadati</taxon>
        <taxon>Bacteroidota</taxon>
        <taxon>Cytophagia</taxon>
        <taxon>Cytophagales</taxon>
        <taxon>Microscillaceae</taxon>
        <taxon>Microscilla</taxon>
    </lineage>
</organism>
<accession>A1ZIG3</accession>
<evidence type="ECO:0000313" key="2">
    <source>
        <dbReference type="EMBL" id="EAY29831.1"/>
    </source>
</evidence>